<proteinExistence type="predicted"/>
<keyword evidence="1" id="KW-1133">Transmembrane helix</keyword>
<feature type="transmembrane region" description="Helical" evidence="1">
    <location>
        <begin position="139"/>
        <end position="160"/>
    </location>
</feature>
<keyword evidence="1" id="KW-0472">Membrane</keyword>
<name>A0A1G6MP13_9NOCA</name>
<protein>
    <recommendedName>
        <fullName evidence="4">Restriction endonuclease</fullName>
    </recommendedName>
</protein>
<dbReference type="Proteomes" id="UP000199417">
    <property type="component" value="Unassembled WGS sequence"/>
</dbReference>
<reference evidence="2 3" key="1">
    <citation type="submission" date="2016-10" db="EMBL/GenBank/DDBJ databases">
        <authorList>
            <person name="de Groot N.N."/>
        </authorList>
    </citation>
    <scope>NUCLEOTIDE SEQUENCE [LARGE SCALE GENOMIC DNA]</scope>
    <source>
        <strain evidence="2 3">JCM 11308</strain>
    </source>
</reference>
<keyword evidence="1" id="KW-0812">Transmembrane</keyword>
<sequence length="166" mass="18297">MKDMDFTGVSTRRGKADDVFHVDGKGVVGRGTVQTSPVNATQLESVHKDMYSKKSADRWVHFSWGGYTKDAQTFANARGIALFEFQSDGRISPLSKRAAGMYRRKPSERWKTRAAWAVVVLVAIGAFVGALILFPAVRWVLGIIAVTLVLGLVAMVIDFINPRLVK</sequence>
<organism evidence="2 3">
    <name type="scientific">Rhodococcus tukisamuensis</name>
    <dbReference type="NCBI Taxonomy" id="168276"/>
    <lineage>
        <taxon>Bacteria</taxon>
        <taxon>Bacillati</taxon>
        <taxon>Actinomycetota</taxon>
        <taxon>Actinomycetes</taxon>
        <taxon>Mycobacteriales</taxon>
        <taxon>Nocardiaceae</taxon>
        <taxon>Rhodococcus</taxon>
    </lineage>
</organism>
<accession>A0A1G6MP13</accession>
<dbReference type="EMBL" id="FNAB01000001">
    <property type="protein sequence ID" value="SDC56705.1"/>
    <property type="molecule type" value="Genomic_DNA"/>
</dbReference>
<dbReference type="STRING" id="168276.SAMN05444580_101236"/>
<evidence type="ECO:0000256" key="1">
    <source>
        <dbReference type="SAM" id="Phobius"/>
    </source>
</evidence>
<feature type="transmembrane region" description="Helical" evidence="1">
    <location>
        <begin position="114"/>
        <end position="133"/>
    </location>
</feature>
<evidence type="ECO:0000313" key="3">
    <source>
        <dbReference type="Proteomes" id="UP000199417"/>
    </source>
</evidence>
<gene>
    <name evidence="2" type="ORF">SAMN05444580_101236</name>
</gene>
<evidence type="ECO:0008006" key="4">
    <source>
        <dbReference type="Google" id="ProtNLM"/>
    </source>
</evidence>
<dbReference type="AlphaFoldDB" id="A0A1G6MP13"/>
<keyword evidence="3" id="KW-1185">Reference proteome</keyword>
<evidence type="ECO:0000313" key="2">
    <source>
        <dbReference type="EMBL" id="SDC56705.1"/>
    </source>
</evidence>